<feature type="transmembrane region" description="Helical" evidence="2">
    <location>
        <begin position="12"/>
        <end position="33"/>
    </location>
</feature>
<dbReference type="GO" id="GO:0080120">
    <property type="term" value="P:CAAX-box protein maturation"/>
    <property type="evidence" value="ECO:0007669"/>
    <property type="project" value="UniProtKB-ARBA"/>
</dbReference>
<dbReference type="PANTHER" id="PTHR36435:SF1">
    <property type="entry name" value="CAAX AMINO TERMINAL PROTEASE FAMILY PROTEIN"/>
    <property type="match status" value="1"/>
</dbReference>
<sequence length="310" mass="35162">MGERKRMGKTVGLVLLLGVAVFCYEIVMVLVGYTADFLAQVLPKEGIAWSQQYYLWDTVGCAWLLGIYGLWVFCLKEQRRSKEQSGQESQMKKAEGKDVKEPSRWTKQTEDERVKGQPVWKRALEVAVITFGLGGISSLWLNFAEEVLYKVPFIRDSMERFQTVGKEQLGEPYIWVFLSVVLVGPIVEELLFRGIVYQYLAEIREGWFAVIGSGLLFGLWHQEPVQVVYTMIMGVGIAIVYQKTGSLRYVIGLHILNNFLSALPPFLETETIINGISLMNYVMILPGLYLLGRFADKRQKPEVPAESGKS</sequence>
<reference evidence="4 5" key="1">
    <citation type="submission" date="2019-08" db="EMBL/GenBank/DDBJ databases">
        <title>In-depth cultivation of the pig gut microbiome towards novel bacterial diversity and tailored functional studies.</title>
        <authorList>
            <person name="Wylensek D."/>
            <person name="Hitch T.C.A."/>
            <person name="Clavel T."/>
        </authorList>
    </citation>
    <scope>NUCLEOTIDE SEQUENCE [LARGE SCALE GENOMIC DNA]</scope>
    <source>
        <strain evidence="4 5">68-1-5</strain>
    </source>
</reference>
<dbReference type="InterPro" id="IPR052710">
    <property type="entry name" value="CAAX_protease"/>
</dbReference>
<evidence type="ECO:0000256" key="2">
    <source>
        <dbReference type="SAM" id="Phobius"/>
    </source>
</evidence>
<keyword evidence="4" id="KW-0645">Protease</keyword>
<accession>A0A6N7UT51</accession>
<feature type="transmembrane region" description="Helical" evidence="2">
    <location>
        <begin position="53"/>
        <end position="75"/>
    </location>
</feature>
<keyword evidence="4" id="KW-0482">Metalloprotease</keyword>
<comment type="caution">
    <text evidence="4">The sequence shown here is derived from an EMBL/GenBank/DDBJ whole genome shotgun (WGS) entry which is preliminary data.</text>
</comment>
<evidence type="ECO:0000313" key="5">
    <source>
        <dbReference type="Proteomes" id="UP000434409"/>
    </source>
</evidence>
<keyword evidence="4" id="KW-0378">Hydrolase</keyword>
<dbReference type="Pfam" id="PF02517">
    <property type="entry name" value="Rce1-like"/>
    <property type="match status" value="1"/>
</dbReference>
<feature type="transmembrane region" description="Helical" evidence="2">
    <location>
        <begin position="173"/>
        <end position="191"/>
    </location>
</feature>
<keyword evidence="2" id="KW-0812">Transmembrane</keyword>
<dbReference type="RefSeq" id="WP_154477743.1">
    <property type="nucleotide sequence ID" value="NZ_VULY01000018.1"/>
</dbReference>
<feature type="region of interest" description="Disordered" evidence="1">
    <location>
        <begin position="85"/>
        <end position="112"/>
    </location>
</feature>
<dbReference type="AlphaFoldDB" id="A0A6N7UT51"/>
<dbReference type="EMBL" id="VULY01000018">
    <property type="protein sequence ID" value="MSR94238.1"/>
    <property type="molecule type" value="Genomic_DNA"/>
</dbReference>
<feature type="domain" description="CAAX prenyl protease 2/Lysostaphin resistance protein A-like" evidence="3">
    <location>
        <begin position="173"/>
        <end position="260"/>
    </location>
</feature>
<dbReference type="PANTHER" id="PTHR36435">
    <property type="entry name" value="SLR1288 PROTEIN"/>
    <property type="match status" value="1"/>
</dbReference>
<proteinExistence type="predicted"/>
<organism evidence="4 5">
    <name type="scientific">Suipraeoptans intestinalis</name>
    <dbReference type="NCBI Taxonomy" id="2606628"/>
    <lineage>
        <taxon>Bacteria</taxon>
        <taxon>Bacillati</taxon>
        <taxon>Bacillota</taxon>
        <taxon>Clostridia</taxon>
        <taxon>Lachnospirales</taxon>
        <taxon>Lachnospiraceae</taxon>
        <taxon>Suipraeoptans</taxon>
    </lineage>
</organism>
<dbReference type="InterPro" id="IPR003675">
    <property type="entry name" value="Rce1/LyrA-like_dom"/>
</dbReference>
<evidence type="ECO:0000313" key="4">
    <source>
        <dbReference type="EMBL" id="MSR94238.1"/>
    </source>
</evidence>
<feature type="transmembrane region" description="Helical" evidence="2">
    <location>
        <begin position="123"/>
        <end position="143"/>
    </location>
</feature>
<feature type="transmembrane region" description="Helical" evidence="2">
    <location>
        <begin position="272"/>
        <end position="291"/>
    </location>
</feature>
<protein>
    <submittedName>
        <fullName evidence="4">CPBP family intramembrane metalloprotease</fullName>
    </submittedName>
</protein>
<feature type="transmembrane region" description="Helical" evidence="2">
    <location>
        <begin position="249"/>
        <end position="266"/>
    </location>
</feature>
<feature type="transmembrane region" description="Helical" evidence="2">
    <location>
        <begin position="226"/>
        <end position="242"/>
    </location>
</feature>
<dbReference type="GO" id="GO:0004175">
    <property type="term" value="F:endopeptidase activity"/>
    <property type="evidence" value="ECO:0007669"/>
    <property type="project" value="UniProtKB-ARBA"/>
</dbReference>
<keyword evidence="5" id="KW-1185">Reference proteome</keyword>
<gene>
    <name evidence="4" type="ORF">FYJ34_08205</name>
</gene>
<feature type="transmembrane region" description="Helical" evidence="2">
    <location>
        <begin position="203"/>
        <end position="220"/>
    </location>
</feature>
<evidence type="ECO:0000256" key="1">
    <source>
        <dbReference type="SAM" id="MobiDB-lite"/>
    </source>
</evidence>
<dbReference type="GO" id="GO:0008237">
    <property type="term" value="F:metallopeptidase activity"/>
    <property type="evidence" value="ECO:0007669"/>
    <property type="project" value="UniProtKB-KW"/>
</dbReference>
<evidence type="ECO:0000259" key="3">
    <source>
        <dbReference type="Pfam" id="PF02517"/>
    </source>
</evidence>
<keyword evidence="2" id="KW-0472">Membrane</keyword>
<name>A0A6N7UT51_9FIRM</name>
<dbReference type="GO" id="GO:0006508">
    <property type="term" value="P:proteolysis"/>
    <property type="evidence" value="ECO:0007669"/>
    <property type="project" value="UniProtKB-KW"/>
</dbReference>
<keyword evidence="2" id="KW-1133">Transmembrane helix</keyword>
<dbReference type="Proteomes" id="UP000434409">
    <property type="component" value="Unassembled WGS sequence"/>
</dbReference>